<sequence length="77" mass="7390">MTFPAWVIVFVVVGVFMGDVVGGLRTGALFGAVMGGLGSIPTGRGGGSVSSSNYVDSGFASDASCGDNGGGGDGSHC</sequence>
<dbReference type="EMBL" id="LDRV01000042">
    <property type="protein sequence ID" value="KTS12870.1"/>
    <property type="molecule type" value="Genomic_DNA"/>
</dbReference>
<dbReference type="Proteomes" id="UP000072189">
    <property type="component" value="Unassembled WGS sequence"/>
</dbReference>
<comment type="caution">
    <text evidence="2">The sequence shown here is derived from an EMBL/GenBank/DDBJ whole genome shotgun (WGS) entry which is preliminary data.</text>
</comment>
<reference evidence="2 3" key="1">
    <citation type="journal article" date="2016" name="Front. Microbiol.">
        <title>Genomic Resource of Rice Seed Associated Bacteria.</title>
        <authorList>
            <person name="Midha S."/>
            <person name="Bansal K."/>
            <person name="Sharma S."/>
            <person name="Kumar N."/>
            <person name="Patil P.P."/>
            <person name="Chaudhry V."/>
            <person name="Patil P.B."/>
        </authorList>
    </citation>
    <scope>NUCLEOTIDE SEQUENCE [LARGE SCALE GENOMIC DNA]</scope>
    <source>
        <strain evidence="2 3">RSA3</strain>
    </source>
</reference>
<organism evidence="2 3">
    <name type="scientific">Microbacterium testaceum</name>
    <name type="common">Aureobacterium testaceum</name>
    <name type="synonym">Brevibacterium testaceum</name>
    <dbReference type="NCBI Taxonomy" id="2033"/>
    <lineage>
        <taxon>Bacteria</taxon>
        <taxon>Bacillati</taxon>
        <taxon>Actinomycetota</taxon>
        <taxon>Actinomycetes</taxon>
        <taxon>Micrococcales</taxon>
        <taxon>Microbacteriaceae</taxon>
        <taxon>Microbacterium</taxon>
    </lineage>
</organism>
<keyword evidence="1" id="KW-0472">Membrane</keyword>
<dbReference type="PATRIC" id="fig|2033.5.peg.2421"/>
<evidence type="ECO:0000313" key="2">
    <source>
        <dbReference type="EMBL" id="KTS12870.1"/>
    </source>
</evidence>
<dbReference type="AlphaFoldDB" id="A0A147F8G4"/>
<keyword evidence="1" id="KW-0812">Transmembrane</keyword>
<evidence type="ECO:0000256" key="1">
    <source>
        <dbReference type="SAM" id="Phobius"/>
    </source>
</evidence>
<evidence type="ECO:0000313" key="3">
    <source>
        <dbReference type="Proteomes" id="UP000072189"/>
    </source>
</evidence>
<keyword evidence="1" id="KW-1133">Transmembrane helix</keyword>
<feature type="transmembrane region" description="Helical" evidence="1">
    <location>
        <begin position="6"/>
        <end position="24"/>
    </location>
</feature>
<accession>A0A147F8G4</accession>
<gene>
    <name evidence="2" type="ORF">RSA3_07620</name>
</gene>
<name>A0A147F8G4_MICTE</name>
<protein>
    <submittedName>
        <fullName evidence="2">Uncharacterized protein</fullName>
    </submittedName>
</protein>
<proteinExistence type="predicted"/>